<dbReference type="EMBL" id="JAHLUH010000004">
    <property type="protein sequence ID" value="KAG7728692.1"/>
    <property type="molecule type" value="Genomic_DNA"/>
</dbReference>
<evidence type="ECO:0000313" key="9">
    <source>
        <dbReference type="EMBL" id="KAG7768288.1"/>
    </source>
</evidence>
<dbReference type="InterPro" id="IPR049941">
    <property type="entry name" value="LPLAT_7/PORCN-like"/>
</dbReference>
<dbReference type="AlphaFoldDB" id="A0AAN6D836"/>
<name>A0AAN6D836_9ASCO</name>
<evidence type="ECO:0000256" key="1">
    <source>
        <dbReference type="ARBA" id="ARBA00004141"/>
    </source>
</evidence>
<keyword evidence="2" id="KW-0808">Transferase</keyword>
<evidence type="ECO:0000256" key="2">
    <source>
        <dbReference type="ARBA" id="ARBA00022679"/>
    </source>
</evidence>
<dbReference type="GO" id="GO:0046474">
    <property type="term" value="P:glycerophospholipid biosynthetic process"/>
    <property type="evidence" value="ECO:0007669"/>
    <property type="project" value="TreeGrafter"/>
</dbReference>
<dbReference type="InterPro" id="IPR004299">
    <property type="entry name" value="MBOAT_fam"/>
</dbReference>
<feature type="transmembrane region" description="Helical" evidence="7">
    <location>
        <begin position="269"/>
        <end position="285"/>
    </location>
</feature>
<accession>A0AAN6D836</accession>
<comment type="caution">
    <text evidence="8">The sequence shown here is derived from an EMBL/GenBank/DDBJ whole genome shotgun (WGS) entry which is preliminary data.</text>
</comment>
<keyword evidence="5 7" id="KW-0472">Membrane</keyword>
<feature type="transmembrane region" description="Helical" evidence="7">
    <location>
        <begin position="51"/>
        <end position="81"/>
    </location>
</feature>
<dbReference type="GO" id="GO:0047184">
    <property type="term" value="F:1-acylglycerophosphocholine O-acyltransferase activity"/>
    <property type="evidence" value="ECO:0007669"/>
    <property type="project" value="TreeGrafter"/>
</dbReference>
<evidence type="ECO:0000313" key="10">
    <source>
        <dbReference type="Proteomes" id="UP000697297"/>
    </source>
</evidence>
<dbReference type="GO" id="GO:0003841">
    <property type="term" value="F:1-acylglycerol-3-phosphate O-acyltransferase activity"/>
    <property type="evidence" value="ECO:0007669"/>
    <property type="project" value="TreeGrafter"/>
</dbReference>
<feature type="transmembrane region" description="Helical" evidence="7">
    <location>
        <begin position="429"/>
        <end position="447"/>
    </location>
</feature>
<dbReference type="Pfam" id="PF03062">
    <property type="entry name" value="MBOAT"/>
    <property type="match status" value="1"/>
</dbReference>
<dbReference type="EMBL" id="JAHLUN010000002">
    <property type="protein sequence ID" value="KAG7768288.1"/>
    <property type="molecule type" value="Genomic_DNA"/>
</dbReference>
<evidence type="ECO:0000256" key="4">
    <source>
        <dbReference type="ARBA" id="ARBA00022989"/>
    </source>
</evidence>
<gene>
    <name evidence="8" type="ORF">KL933_001925</name>
    <name evidence="9" type="ORF">KL946_001106</name>
</gene>
<evidence type="ECO:0000313" key="8">
    <source>
        <dbReference type="EMBL" id="KAG7728692.1"/>
    </source>
</evidence>
<evidence type="ECO:0000256" key="6">
    <source>
        <dbReference type="ARBA" id="ARBA00023315"/>
    </source>
</evidence>
<evidence type="ECO:0008006" key="12">
    <source>
        <dbReference type="Google" id="ProtNLM"/>
    </source>
</evidence>
<dbReference type="GO" id="GO:0005783">
    <property type="term" value="C:endoplasmic reticulum"/>
    <property type="evidence" value="ECO:0007669"/>
    <property type="project" value="TreeGrafter"/>
</dbReference>
<dbReference type="GO" id="GO:0030258">
    <property type="term" value="P:lipid modification"/>
    <property type="evidence" value="ECO:0007669"/>
    <property type="project" value="TreeGrafter"/>
</dbReference>
<comment type="subcellular location">
    <subcellularLocation>
        <location evidence="1">Membrane</location>
        <topology evidence="1">Multi-pass membrane protein</topology>
    </subcellularLocation>
</comment>
<evidence type="ECO:0000313" key="11">
    <source>
        <dbReference type="Proteomes" id="UP000738402"/>
    </source>
</evidence>
<evidence type="ECO:0000256" key="3">
    <source>
        <dbReference type="ARBA" id="ARBA00022692"/>
    </source>
</evidence>
<dbReference type="PANTHER" id="PTHR13906">
    <property type="entry name" value="PORCUPINE"/>
    <property type="match status" value="1"/>
</dbReference>
<evidence type="ECO:0000256" key="5">
    <source>
        <dbReference type="ARBA" id="ARBA00023136"/>
    </source>
</evidence>
<feature type="transmembrane region" description="Helical" evidence="7">
    <location>
        <begin position="467"/>
        <end position="484"/>
    </location>
</feature>
<keyword evidence="3 7" id="KW-0812">Transmembrane</keyword>
<dbReference type="Proteomes" id="UP000738402">
    <property type="component" value="Unassembled WGS sequence"/>
</dbReference>
<dbReference type="GO" id="GO:0016020">
    <property type="term" value="C:membrane"/>
    <property type="evidence" value="ECO:0007669"/>
    <property type="project" value="UniProtKB-SubCell"/>
</dbReference>
<feature type="transmembrane region" description="Helical" evidence="7">
    <location>
        <begin position="93"/>
        <end position="111"/>
    </location>
</feature>
<proteinExistence type="predicted"/>
<keyword evidence="10" id="KW-1185">Reference proteome</keyword>
<protein>
    <recommendedName>
        <fullName evidence="12">Lysophospholipid acyltransferase</fullName>
    </recommendedName>
</protein>
<sequence length="606" mass="70523">MYNPFQLAIARFSGFSGLDEGSCKILTCLLLSFPLSAIFKRIPDQKIHLKNYYIIAVSAVYIFLILEIWSGFFVLLFNALFTFVLVKYYKSRLMPWVNLIALMLFLCVNHLKAQFLAPEYDPSAIDITGAQMVLVIKLSSFGWSVSDGRLYHKDIDKFNQLNTYQKSRAILKYPPILYYLGYVFFYGSLVTGPSFDYSDYEKFILTDIFNDVPLEKRPGRFSKRKIPRSGRVALNRVAQGAFWAVLWIYIKPIITLDYALSFEFTQQSIFYKIIFLWILGIVHRMKYYSVWSISEAGCIVAGLGYNGYDSRTGKMYWNRVQNIDPYAFETGQNVHDCLEAWNMNTNKWLKNYIYLRTCKRDPTTGQLKPGMLPTFLTFFTSAFWHGTMPGYYMTFIIGAFMQTVGKIFRRNLRPLFCSKDGSNVSKYKFLYDVIGWFVTQSAFGYIVQPFMILRFVPSFNLWKTCYFWVHISCVATIVFFDSPLGKRASKKLQTYHLQPIKAAKVQDKEISLAQLREHYNSATDLHDIVRKLPEFDNQEELQVENFVVPDIQEIKDNYDKLTNEVDEWVKANENVAIDQAEIDALHSALANIEKDVRYYLENKKAD</sequence>
<feature type="transmembrane region" description="Helical" evidence="7">
    <location>
        <begin position="176"/>
        <end position="195"/>
    </location>
</feature>
<dbReference type="Proteomes" id="UP000697297">
    <property type="component" value="Unassembled WGS sequence"/>
</dbReference>
<organism evidence="8 11">
    <name type="scientific">Ogataea haglerorum</name>
    <dbReference type="NCBI Taxonomy" id="1937702"/>
    <lineage>
        <taxon>Eukaryota</taxon>
        <taxon>Fungi</taxon>
        <taxon>Dikarya</taxon>
        <taxon>Ascomycota</taxon>
        <taxon>Saccharomycotina</taxon>
        <taxon>Pichiomycetes</taxon>
        <taxon>Pichiales</taxon>
        <taxon>Pichiaceae</taxon>
        <taxon>Ogataea</taxon>
    </lineage>
</organism>
<reference evidence="8 10" key="1">
    <citation type="journal article" date="2021" name="G3 (Bethesda)">
        <title>Genomic diversity, chromosomal rearrangements, and interspecies hybridization in the ogataea polymorpha species complex.</title>
        <authorList>
            <person name="Hanson S.J."/>
            <person name="Cinneide E.O."/>
            <person name="Salzberg L.I."/>
            <person name="Wolfe K.H."/>
            <person name="McGowan J."/>
            <person name="Fitzpatrick D.A."/>
            <person name="Matlin K."/>
        </authorList>
    </citation>
    <scope>NUCLEOTIDE SEQUENCE</scope>
    <source>
        <strain evidence="9">81-436-3</strain>
        <strain evidence="8">83-405-1</strain>
    </source>
</reference>
<keyword evidence="4 7" id="KW-1133">Transmembrane helix</keyword>
<keyword evidence="6" id="KW-0012">Acyltransferase</keyword>
<evidence type="ECO:0000256" key="7">
    <source>
        <dbReference type="SAM" id="Phobius"/>
    </source>
</evidence>
<dbReference type="PANTHER" id="PTHR13906:SF4">
    <property type="entry name" value="LYSOPHOSPHOLIPID ACYLTRANSFERASE 6"/>
    <property type="match status" value="1"/>
</dbReference>